<sequence>MPPLSFSLIRQSTHRSAARRGTLVMASSPSSPAGTGLVEKRVIETPGCFMYSVKGSVPHLTPDTLRLQGFGGVHVSMEHLLQDHQTKGDGLEKWTSFNLSKFLHLQDMILLCDIRDPSRYAKVPFNSDRYVSMLTHKGVRQLTLEDYLKCIRAYEPDIVAIIADSISDLEPATATATAAQTTLAAGGDAGAELTSMAGPKRVRKSVDRSLRWLDQVLRDRQGFDTLAEQKALDVARKEERRLSLQKMKEQQAAQKAGGADNADALAQVIQDLEVKDSALPTLTSQVKLSTVKTKTPWTHKSSVFAHVVGSQIEQERIRSAEETAKRDGVDGFIVDVKDLSSGSGFSHEEVLKLLKVSLDHLPAEKPRLVYGMQTPEDVLSSIALGADLFDTTYPYHLTEDGKASLFSFGASSESQGTADATAASSSSAATASTTNRWINLWDDEHANKFVPIMEGCECYACKGGKHTRAYINHLLKAHEMLATVLLMSHNMHQYSKFFANVRQSIQEGTFEEQTQKFVTKFGAREPIRVPGDIHPAQLIVEASLTKRNRLDGLDDSHGGSSNNGDLNKSSSIEDGGLPSLSDMGHLSAVAAEKEQRRVEREKRREQRSEERKRNIVNKKEKRLQRKLEQLRLQREKELEGKEQ</sequence>
<reference evidence="8" key="1">
    <citation type="submission" date="2021-11" db="EMBL/GenBank/DDBJ databases">
        <authorList>
            <person name="Herlambang A."/>
            <person name="Guo Y."/>
            <person name="Takashima Y."/>
            <person name="Nishizawa T."/>
        </authorList>
    </citation>
    <scope>NUCLEOTIDE SEQUENCE</scope>
    <source>
        <strain evidence="8">E1425</strain>
    </source>
</reference>
<keyword evidence="1 5" id="KW-0963">Cytoplasm</keyword>
<dbReference type="GO" id="GO:0005737">
    <property type="term" value="C:cytoplasm"/>
    <property type="evidence" value="ECO:0007669"/>
    <property type="project" value="UniProtKB-SubCell"/>
</dbReference>
<dbReference type="Pfam" id="PF01702">
    <property type="entry name" value="TGT"/>
    <property type="match status" value="2"/>
</dbReference>
<feature type="compositionally biased region" description="Basic and acidic residues" evidence="6">
    <location>
        <begin position="591"/>
        <end position="613"/>
    </location>
</feature>
<dbReference type="AlphaFoldDB" id="A0A9P3H9U0"/>
<feature type="compositionally biased region" description="Polar residues" evidence="6">
    <location>
        <begin position="558"/>
        <end position="572"/>
    </location>
</feature>
<dbReference type="GO" id="GO:0046872">
    <property type="term" value="F:metal ion binding"/>
    <property type="evidence" value="ECO:0007669"/>
    <property type="project" value="UniProtKB-KW"/>
</dbReference>
<comment type="caution">
    <text evidence="8">The sequence shown here is derived from an EMBL/GenBank/DDBJ whole genome shotgun (WGS) entry which is preliminary data.</text>
</comment>
<proteinExistence type="inferred from homology"/>
<dbReference type="SUPFAM" id="SSF51713">
    <property type="entry name" value="tRNA-guanine transglycosylase"/>
    <property type="match status" value="1"/>
</dbReference>
<evidence type="ECO:0000313" key="9">
    <source>
        <dbReference type="Proteomes" id="UP000827284"/>
    </source>
</evidence>
<dbReference type="NCBIfam" id="TIGR00449">
    <property type="entry name" value="tgt_general"/>
    <property type="match status" value="1"/>
</dbReference>
<dbReference type="Proteomes" id="UP000827284">
    <property type="component" value="Unassembled WGS sequence"/>
</dbReference>
<dbReference type="HAMAP" id="MF_03043">
    <property type="entry name" value="QTRT2"/>
    <property type="match status" value="1"/>
</dbReference>
<organism evidence="8 9">
    <name type="scientific">Entomortierella parvispora</name>
    <dbReference type="NCBI Taxonomy" id="205924"/>
    <lineage>
        <taxon>Eukaryota</taxon>
        <taxon>Fungi</taxon>
        <taxon>Fungi incertae sedis</taxon>
        <taxon>Mucoromycota</taxon>
        <taxon>Mortierellomycotina</taxon>
        <taxon>Mortierellomycetes</taxon>
        <taxon>Mortierellales</taxon>
        <taxon>Mortierellaceae</taxon>
        <taxon>Entomortierella</taxon>
    </lineage>
</organism>
<name>A0A9P3H9U0_9FUNG</name>
<evidence type="ECO:0000259" key="7">
    <source>
        <dbReference type="Pfam" id="PF01702"/>
    </source>
</evidence>
<feature type="binding site" evidence="5">
    <location>
        <position position="456"/>
    </location>
    <ligand>
        <name>Zn(2+)</name>
        <dbReference type="ChEBI" id="CHEBI:29105"/>
    </ligand>
</feature>
<feature type="binding site" evidence="5">
    <location>
        <position position="489"/>
    </location>
    <ligand>
        <name>Zn(2+)</name>
        <dbReference type="ChEBI" id="CHEBI:29105"/>
    </ligand>
</feature>
<feature type="region of interest" description="Disordered" evidence="6">
    <location>
        <begin position="550"/>
        <end position="620"/>
    </location>
</feature>
<dbReference type="PANTHER" id="PTHR46064">
    <property type="entry name" value="QUEUINE TRNA-RIBOSYLTRANSFERASE ACCESSORY SUBUNIT 2"/>
    <property type="match status" value="1"/>
</dbReference>
<reference evidence="8" key="2">
    <citation type="journal article" date="2022" name="Microbiol. Resour. Announc.">
        <title>Whole-Genome Sequence of Entomortierella parvispora E1425, a Mucoromycotan Fungus Associated with Burkholderiaceae-Related Endosymbiotic Bacteria.</title>
        <authorList>
            <person name="Herlambang A."/>
            <person name="Guo Y."/>
            <person name="Takashima Y."/>
            <person name="Narisawa K."/>
            <person name="Ohta H."/>
            <person name="Nishizawa T."/>
        </authorList>
    </citation>
    <scope>NUCLEOTIDE SEQUENCE</scope>
    <source>
        <strain evidence="8">E1425</strain>
    </source>
</reference>
<dbReference type="InterPro" id="IPR028592">
    <property type="entry name" value="QTRTD1"/>
</dbReference>
<keyword evidence="2 5" id="KW-0819">tRNA processing</keyword>
<evidence type="ECO:0000313" key="8">
    <source>
        <dbReference type="EMBL" id="GJJ72508.1"/>
    </source>
</evidence>
<gene>
    <name evidence="8" type="ORF">EMPS_04866</name>
</gene>
<comment type="function">
    <text evidence="5">Non-catalytic subunit of the queuine tRNA-ribosyltransferase (TGT) that catalyzes the base-exchange of a guanine (G) residue with queuine (Q) at position 34 (anticodon wobble position) in tRNAs with GU(N) anticodons (tRNA-Asp, -Asn, -His and -Tyr), resulting in the hypermodified nucleoside queuosine (7-(((4,5-cis-dihydroxy-2-cyclopenten-1-yl)amino)methyl)-7-deazaguanosine).</text>
</comment>
<dbReference type="InterPro" id="IPR050852">
    <property type="entry name" value="Queuine_tRNA-ribosyltrfase"/>
</dbReference>
<dbReference type="GO" id="GO:0008479">
    <property type="term" value="F:tRNA-guanosine(34) queuine transglycosylase activity"/>
    <property type="evidence" value="ECO:0007669"/>
    <property type="project" value="UniProtKB-UniRule"/>
</dbReference>
<feature type="domain" description="tRNA-guanine(15) transglycosylase-like" evidence="7">
    <location>
        <begin position="38"/>
        <end position="182"/>
    </location>
</feature>
<evidence type="ECO:0000256" key="3">
    <source>
        <dbReference type="ARBA" id="ARBA00022723"/>
    </source>
</evidence>
<evidence type="ECO:0000256" key="1">
    <source>
        <dbReference type="ARBA" id="ARBA00022490"/>
    </source>
</evidence>
<dbReference type="Gene3D" id="3.20.20.105">
    <property type="entry name" value="Queuine tRNA-ribosyltransferase-like"/>
    <property type="match status" value="1"/>
</dbReference>
<dbReference type="EMBL" id="BQFW01000007">
    <property type="protein sequence ID" value="GJJ72508.1"/>
    <property type="molecule type" value="Genomic_DNA"/>
</dbReference>
<evidence type="ECO:0000256" key="4">
    <source>
        <dbReference type="ARBA" id="ARBA00022833"/>
    </source>
</evidence>
<keyword evidence="3 5" id="KW-0479">Metal-binding</keyword>
<dbReference type="InterPro" id="IPR002616">
    <property type="entry name" value="tRNA_ribo_trans-like"/>
</dbReference>
<feature type="binding site" evidence="5">
    <location>
        <position position="461"/>
    </location>
    <ligand>
        <name>Zn(2+)</name>
        <dbReference type="ChEBI" id="CHEBI:29105"/>
    </ligand>
</feature>
<dbReference type="OrthoDB" id="27601at2759"/>
<comment type="subcellular location">
    <subcellularLocation>
        <location evidence="5">Cytoplasm</location>
    </subcellularLocation>
</comment>
<comment type="similarity">
    <text evidence="5">Belongs to the queuine tRNA-ribosyltransferase family. QTRT2 subfamily.</text>
</comment>
<keyword evidence="9" id="KW-1185">Reference proteome</keyword>
<evidence type="ECO:0000256" key="6">
    <source>
        <dbReference type="SAM" id="MobiDB-lite"/>
    </source>
</evidence>
<feature type="domain" description="tRNA-guanine(15) transglycosylase-like" evidence="7">
    <location>
        <begin position="295"/>
        <end position="521"/>
    </location>
</feature>
<comment type="subunit">
    <text evidence="5">Heterodimer of a catalytic subunit and an accessory subunit.</text>
</comment>
<dbReference type="InterPro" id="IPR036511">
    <property type="entry name" value="TGT-like_sf"/>
</dbReference>
<evidence type="ECO:0000256" key="5">
    <source>
        <dbReference type="HAMAP-Rule" id="MF_03043"/>
    </source>
</evidence>
<evidence type="ECO:0000256" key="2">
    <source>
        <dbReference type="ARBA" id="ARBA00022694"/>
    </source>
</evidence>
<comment type="cofactor">
    <cofactor evidence="5">
        <name>Zn(2+)</name>
        <dbReference type="ChEBI" id="CHEBI:29105"/>
    </cofactor>
    <text evidence="5">Binds 1 zinc ion per subunit.</text>
</comment>
<dbReference type="PANTHER" id="PTHR46064:SF1">
    <property type="entry name" value="QUEUINE TRNA-RIBOSYLTRANSFERASE ACCESSORY SUBUNIT 2"/>
    <property type="match status" value="1"/>
</dbReference>
<keyword evidence="4 5" id="KW-0862">Zinc</keyword>
<feature type="binding site" evidence="5">
    <location>
        <position position="458"/>
    </location>
    <ligand>
        <name>Zn(2+)</name>
        <dbReference type="ChEBI" id="CHEBI:29105"/>
    </ligand>
</feature>
<protein>
    <recommendedName>
        <fullName evidence="5">Queuine tRNA-ribosyltransferase accessory subunit 2</fullName>
    </recommendedName>
    <alternativeName>
        <fullName evidence="5">Queuine tRNA-ribosyltransferase domain-containing protein 1</fullName>
    </alternativeName>
</protein>
<dbReference type="GO" id="GO:0006400">
    <property type="term" value="P:tRNA modification"/>
    <property type="evidence" value="ECO:0007669"/>
    <property type="project" value="InterPro"/>
</dbReference>
<accession>A0A9P3H9U0</accession>